<keyword evidence="2" id="KW-1185">Reference proteome</keyword>
<accession>A0ACD5TKU8</accession>
<organism evidence="1 2">
    <name type="scientific">Avena sativa</name>
    <name type="common">Oat</name>
    <dbReference type="NCBI Taxonomy" id="4498"/>
    <lineage>
        <taxon>Eukaryota</taxon>
        <taxon>Viridiplantae</taxon>
        <taxon>Streptophyta</taxon>
        <taxon>Embryophyta</taxon>
        <taxon>Tracheophyta</taxon>
        <taxon>Spermatophyta</taxon>
        <taxon>Magnoliopsida</taxon>
        <taxon>Liliopsida</taxon>
        <taxon>Poales</taxon>
        <taxon>Poaceae</taxon>
        <taxon>BOP clade</taxon>
        <taxon>Pooideae</taxon>
        <taxon>Poodae</taxon>
        <taxon>Poeae</taxon>
        <taxon>Poeae Chloroplast Group 1 (Aveneae type)</taxon>
        <taxon>Aveninae</taxon>
        <taxon>Avena</taxon>
    </lineage>
</organism>
<evidence type="ECO:0000313" key="2">
    <source>
        <dbReference type="Proteomes" id="UP001732700"/>
    </source>
</evidence>
<dbReference type="Proteomes" id="UP001732700">
    <property type="component" value="Chromosome 1A"/>
</dbReference>
<reference evidence="1" key="1">
    <citation type="submission" date="2021-05" db="EMBL/GenBank/DDBJ databases">
        <authorList>
            <person name="Scholz U."/>
            <person name="Mascher M."/>
            <person name="Fiebig A."/>
        </authorList>
    </citation>
    <scope>NUCLEOTIDE SEQUENCE [LARGE SCALE GENOMIC DNA]</scope>
</reference>
<name>A0ACD5TKU8_AVESA</name>
<reference evidence="1" key="2">
    <citation type="submission" date="2025-09" db="UniProtKB">
        <authorList>
            <consortium name="EnsemblPlants"/>
        </authorList>
    </citation>
    <scope>IDENTIFICATION</scope>
</reference>
<evidence type="ECO:0000313" key="1">
    <source>
        <dbReference type="EnsemblPlants" id="AVESA.00010b.r2.1AG0077400.1.CDS.1"/>
    </source>
</evidence>
<sequence length="428" mass="49136">MAEPEARQWKDLPADLPAEIACHIPCFVDRFYMSWACHDWWISIKNSPPPRQLPWLLLPEPTTVSEHLLPGPGNMRRISFCCVLCNGEIHNLRIKHDTGDARFFGSYDGGWILLAHGQTDRHTLLNLHTGRRLFLPDYLLCTAPGGLHPHAEVSTIILAATFSSTPTLTAQCFGAGIVETPDGCHRPRLAFWCMEGAGDRRPVAMGLMENFCDPWLRFEDVIHHQGAFHFLTNLGHVFVYEIFKFEEDGVATRLEVRVRRDYFLQGPPQGFNVKVMALYLVESRGELLMVVRLQQDYMRWTYPRTGAFHVYHGTRHLTGAGLVQLAWTELPSLDGRMLFVARGCSRAYEAADFPSFRLGEGIYFLDDRCSDNVDMVSLAPYGVTHRQYTCSDNGRYRWVEGEPRPQVFQRWFPYMKYSDYSPPIWFIP</sequence>
<protein>
    <submittedName>
        <fullName evidence="1">Uncharacterized protein</fullName>
    </submittedName>
</protein>
<dbReference type="EnsemblPlants" id="AVESA.00010b.r2.1AG0077400.1">
    <property type="protein sequence ID" value="AVESA.00010b.r2.1AG0077400.1.CDS.1"/>
    <property type="gene ID" value="AVESA.00010b.r2.1AG0077400"/>
</dbReference>
<proteinExistence type="predicted"/>